<keyword evidence="3" id="KW-1185">Reference proteome</keyword>
<dbReference type="RefSeq" id="WP_213125111.1">
    <property type="nucleotide sequence ID" value="NZ_JAGYPG010000002.1"/>
</dbReference>
<dbReference type="Proteomes" id="UP000681414">
    <property type="component" value="Unassembled WGS sequence"/>
</dbReference>
<sequence>MKRLIWIIPNIICYLMFVGLILFIVKNEEGLLEINELFIWVLMSVVLLLISIFGSLRIRRWITEGKI</sequence>
<feature type="transmembrane region" description="Helical" evidence="1">
    <location>
        <begin position="37"/>
        <end position="56"/>
    </location>
</feature>
<keyword evidence="1" id="KW-0812">Transmembrane</keyword>
<protein>
    <submittedName>
        <fullName evidence="2">Uncharacterized protein</fullName>
    </submittedName>
</protein>
<name>A0A942TDZ1_9BACI</name>
<accession>A0A942TDZ1</accession>
<evidence type="ECO:0000313" key="3">
    <source>
        <dbReference type="Proteomes" id="UP000681414"/>
    </source>
</evidence>
<dbReference type="EMBL" id="JAGYPG010000002">
    <property type="protein sequence ID" value="MBS4195938.1"/>
    <property type="molecule type" value="Genomic_DNA"/>
</dbReference>
<evidence type="ECO:0000256" key="1">
    <source>
        <dbReference type="SAM" id="Phobius"/>
    </source>
</evidence>
<keyword evidence="1" id="KW-1133">Transmembrane helix</keyword>
<comment type="caution">
    <text evidence="2">The sequence shown here is derived from an EMBL/GenBank/DDBJ whole genome shotgun (WGS) entry which is preliminary data.</text>
</comment>
<dbReference type="AlphaFoldDB" id="A0A942TDZ1"/>
<proteinExistence type="predicted"/>
<organism evidence="2 3">
    <name type="scientific">Lederbergia citri</name>
    <dbReference type="NCBI Taxonomy" id="2833580"/>
    <lineage>
        <taxon>Bacteria</taxon>
        <taxon>Bacillati</taxon>
        <taxon>Bacillota</taxon>
        <taxon>Bacilli</taxon>
        <taxon>Bacillales</taxon>
        <taxon>Bacillaceae</taxon>
        <taxon>Lederbergia</taxon>
    </lineage>
</organism>
<feature type="transmembrane region" description="Helical" evidence="1">
    <location>
        <begin position="7"/>
        <end position="25"/>
    </location>
</feature>
<keyword evidence="1" id="KW-0472">Membrane</keyword>
<evidence type="ECO:0000313" key="2">
    <source>
        <dbReference type="EMBL" id="MBS4195938.1"/>
    </source>
</evidence>
<gene>
    <name evidence="2" type="ORF">KHA97_12795</name>
</gene>
<reference evidence="2 3" key="1">
    <citation type="submission" date="2021-05" db="EMBL/GenBank/DDBJ databases">
        <title>Novel Bacillus species.</title>
        <authorList>
            <person name="Liu G."/>
        </authorList>
    </citation>
    <scope>NUCLEOTIDE SEQUENCE [LARGE SCALE GENOMIC DNA]</scope>
    <source>
        <strain evidence="3">FJAT-49780</strain>
    </source>
</reference>